<evidence type="ECO:0000256" key="1">
    <source>
        <dbReference type="ARBA" id="ARBA00001927"/>
    </source>
</evidence>
<dbReference type="Gene3D" id="3.30.70.20">
    <property type="match status" value="1"/>
</dbReference>
<evidence type="ECO:0000313" key="11">
    <source>
        <dbReference type="Proteomes" id="UP001601992"/>
    </source>
</evidence>
<evidence type="ECO:0000256" key="4">
    <source>
        <dbReference type="ARBA" id="ARBA00022982"/>
    </source>
</evidence>
<dbReference type="PRINTS" id="PR00352">
    <property type="entry name" value="3FE4SFRDOXIN"/>
</dbReference>
<evidence type="ECO:0000259" key="9">
    <source>
        <dbReference type="PROSITE" id="PS51379"/>
    </source>
</evidence>
<reference evidence="10 11" key="1">
    <citation type="submission" date="2024-10" db="EMBL/GenBank/DDBJ databases">
        <title>The Natural Products Discovery Center: Release of the First 8490 Sequenced Strains for Exploring Actinobacteria Biosynthetic Diversity.</title>
        <authorList>
            <person name="Kalkreuter E."/>
            <person name="Kautsar S.A."/>
            <person name="Yang D."/>
            <person name="Bader C.D."/>
            <person name="Teijaro C.N."/>
            <person name="Fluegel L."/>
            <person name="Davis C.M."/>
            <person name="Simpson J.R."/>
            <person name="Lauterbach L."/>
            <person name="Steele A.D."/>
            <person name="Gui C."/>
            <person name="Meng S."/>
            <person name="Li G."/>
            <person name="Viehrig K."/>
            <person name="Ye F."/>
            <person name="Su P."/>
            <person name="Kiefer A.F."/>
            <person name="Nichols A."/>
            <person name="Cepeda A.J."/>
            <person name="Yan W."/>
            <person name="Fan B."/>
            <person name="Jiang Y."/>
            <person name="Adhikari A."/>
            <person name="Zheng C.-J."/>
            <person name="Schuster L."/>
            <person name="Cowan T.M."/>
            <person name="Smanski M.J."/>
            <person name="Chevrette M.G."/>
            <person name="De Carvalho L.P.S."/>
            <person name="Shen B."/>
        </authorList>
    </citation>
    <scope>NUCLEOTIDE SEQUENCE [LARGE SCALE GENOMIC DNA]</scope>
    <source>
        <strain evidence="10 11">NPDC002593</strain>
    </source>
</reference>
<dbReference type="PROSITE" id="PS51379">
    <property type="entry name" value="4FE4S_FER_2"/>
    <property type="match status" value="1"/>
</dbReference>
<dbReference type="PANTHER" id="PTHR36923:SF3">
    <property type="entry name" value="FERREDOXIN"/>
    <property type="match status" value="1"/>
</dbReference>
<dbReference type="InterPro" id="IPR051269">
    <property type="entry name" value="Fe-S_cluster_ET"/>
</dbReference>
<protein>
    <recommendedName>
        <fullName evidence="8">Ferredoxin</fullName>
    </recommendedName>
</protein>
<keyword evidence="5 8" id="KW-0408">Iron</keyword>
<name>A0ABW6RU83_9NOCA</name>
<keyword evidence="2 8" id="KW-0813">Transport</keyword>
<accession>A0ABW6RU83</accession>
<evidence type="ECO:0000256" key="6">
    <source>
        <dbReference type="ARBA" id="ARBA00023014"/>
    </source>
</evidence>
<dbReference type="Pfam" id="PF13370">
    <property type="entry name" value="Fer4_13"/>
    <property type="match status" value="1"/>
</dbReference>
<keyword evidence="3 8" id="KW-0479">Metal-binding</keyword>
<evidence type="ECO:0000256" key="7">
    <source>
        <dbReference type="ARBA" id="ARBA00023291"/>
    </source>
</evidence>
<comment type="cofactor">
    <cofactor evidence="1">
        <name>[3Fe-4S] cluster</name>
        <dbReference type="ChEBI" id="CHEBI:21137"/>
    </cofactor>
</comment>
<evidence type="ECO:0000256" key="3">
    <source>
        <dbReference type="ARBA" id="ARBA00022723"/>
    </source>
</evidence>
<dbReference type="RefSeq" id="WP_040825248.1">
    <property type="nucleotide sequence ID" value="NZ_JBIAQY010000002.1"/>
</dbReference>
<organism evidence="10 11">
    <name type="scientific">Nocardia jiangxiensis</name>
    <dbReference type="NCBI Taxonomy" id="282685"/>
    <lineage>
        <taxon>Bacteria</taxon>
        <taxon>Bacillati</taxon>
        <taxon>Actinomycetota</taxon>
        <taxon>Actinomycetes</taxon>
        <taxon>Mycobacteriales</taxon>
        <taxon>Nocardiaceae</taxon>
        <taxon>Nocardia</taxon>
    </lineage>
</organism>
<evidence type="ECO:0000256" key="8">
    <source>
        <dbReference type="RuleBase" id="RU368020"/>
    </source>
</evidence>
<dbReference type="PANTHER" id="PTHR36923">
    <property type="entry name" value="FERREDOXIN"/>
    <property type="match status" value="1"/>
</dbReference>
<dbReference type="SUPFAM" id="SSF54862">
    <property type="entry name" value="4Fe-4S ferredoxins"/>
    <property type="match status" value="1"/>
</dbReference>
<evidence type="ECO:0000313" key="10">
    <source>
        <dbReference type="EMBL" id="MFF3567564.1"/>
    </source>
</evidence>
<keyword evidence="11" id="KW-1185">Reference proteome</keyword>
<keyword evidence="4 8" id="KW-0249">Electron transport</keyword>
<dbReference type="InterPro" id="IPR017896">
    <property type="entry name" value="4Fe4S_Fe-S-bd"/>
</dbReference>
<dbReference type="Proteomes" id="UP001601992">
    <property type="component" value="Unassembled WGS sequence"/>
</dbReference>
<dbReference type="EMBL" id="JBIAQY010000002">
    <property type="protein sequence ID" value="MFF3567564.1"/>
    <property type="molecule type" value="Genomic_DNA"/>
</dbReference>
<keyword evidence="6 8" id="KW-0411">Iron-sulfur</keyword>
<proteinExistence type="predicted"/>
<dbReference type="InterPro" id="IPR001080">
    <property type="entry name" value="3Fe4S_ferredoxin"/>
</dbReference>
<evidence type="ECO:0000256" key="5">
    <source>
        <dbReference type="ARBA" id="ARBA00023004"/>
    </source>
</evidence>
<comment type="caution">
    <text evidence="10">The sequence shown here is derived from an EMBL/GenBank/DDBJ whole genome shotgun (WGS) entry which is preliminary data.</text>
</comment>
<gene>
    <name evidence="10" type="ORF">ACFYXQ_07240</name>
</gene>
<comment type="function">
    <text evidence="8">Ferredoxins are iron-sulfur proteins that transfer electrons in a wide variety of metabolic reactions.</text>
</comment>
<evidence type="ECO:0000256" key="2">
    <source>
        <dbReference type="ARBA" id="ARBA00022448"/>
    </source>
</evidence>
<keyword evidence="7" id="KW-0003">3Fe-4S</keyword>
<sequence>MKVVIDEDKCVAAGQCVAAAAEVFDQREEDGIVVLLNANPSADLADDVRNAAAVCPALAITIEE</sequence>
<feature type="domain" description="4Fe-4S ferredoxin-type" evidence="9">
    <location>
        <begin position="1"/>
        <end position="29"/>
    </location>
</feature>